<dbReference type="SUPFAM" id="SSF48264">
    <property type="entry name" value="Cytochrome P450"/>
    <property type="match status" value="1"/>
</dbReference>
<comment type="pathway">
    <text evidence="3">Secondary metabolite biosynthesis.</text>
</comment>
<feature type="binding site" description="axial binding residue" evidence="13">
    <location>
        <position position="452"/>
    </location>
    <ligand>
        <name>heme</name>
        <dbReference type="ChEBI" id="CHEBI:30413"/>
    </ligand>
    <ligandPart>
        <name>Fe</name>
        <dbReference type="ChEBI" id="CHEBI:18248"/>
    </ligandPart>
</feature>
<accession>A0A165NBM6</accession>
<dbReference type="EMBL" id="KV429084">
    <property type="protein sequence ID" value="KZT66772.1"/>
    <property type="molecule type" value="Genomic_DNA"/>
</dbReference>
<evidence type="ECO:0000256" key="14">
    <source>
        <dbReference type="RuleBase" id="RU000461"/>
    </source>
</evidence>
<gene>
    <name evidence="16" type="ORF">DAEQUDRAFT_714506</name>
</gene>
<reference evidence="16 17" key="1">
    <citation type="journal article" date="2016" name="Mol. Biol. Evol.">
        <title>Comparative Genomics of Early-Diverging Mushroom-Forming Fungi Provides Insights into the Origins of Lignocellulose Decay Capabilities.</title>
        <authorList>
            <person name="Nagy L.G."/>
            <person name="Riley R."/>
            <person name="Tritt A."/>
            <person name="Adam C."/>
            <person name="Daum C."/>
            <person name="Floudas D."/>
            <person name="Sun H."/>
            <person name="Yadav J.S."/>
            <person name="Pangilinan J."/>
            <person name="Larsson K.H."/>
            <person name="Matsuura K."/>
            <person name="Barry K."/>
            <person name="Labutti K."/>
            <person name="Kuo R."/>
            <person name="Ohm R.A."/>
            <person name="Bhattacharya S.S."/>
            <person name="Shirouzu T."/>
            <person name="Yoshinaga Y."/>
            <person name="Martin F.M."/>
            <person name="Grigoriev I.V."/>
            <person name="Hibbett D.S."/>
        </authorList>
    </citation>
    <scope>NUCLEOTIDE SEQUENCE [LARGE SCALE GENOMIC DNA]</scope>
    <source>
        <strain evidence="16 17">L-15889</strain>
    </source>
</reference>
<dbReference type="InterPro" id="IPR002401">
    <property type="entry name" value="Cyt_P450_E_grp-I"/>
</dbReference>
<evidence type="ECO:0000256" key="11">
    <source>
        <dbReference type="ARBA" id="ARBA00023033"/>
    </source>
</evidence>
<dbReference type="AlphaFoldDB" id="A0A165NBM6"/>
<dbReference type="Pfam" id="PF00067">
    <property type="entry name" value="p450"/>
    <property type="match status" value="1"/>
</dbReference>
<sequence>MALAALQTQHALYLYPAALIVCLLLAVVPFLGRSCRRRNHLHLPPGPRQVSLFGNVHQLPSTYQHRIFTEWGKQFGDLVYARFFSTPVLVLNRLHTARALLEKRGAKYSSRPPFVYQKDIVQFDHLILMSYTDRWKRHRRWFQNALLARNMLNTYESMQRNEVQKMLRDILHDPGAALAQVKRYTAAVMLGIGYGYSPSSLDDEYIRMTEEAIELVLEGTGPGSGLVDFFPALQYVPAWMPGMEFKRRGLRARKMVQDMHRIPLERVKRELMAGSATRCVGTVLLEEAMTEGVLGEAEEREIAGALGVLYIAGTDTTAATLTAFVLLMVLHPDIQQKVQAELDSVTGNARLPASTDRPSLPYFEAVMKEVYRWICPVPLGVPHQLAERDEYDGFDMPEGSLVVTNVWAMSRDEEHFHDPERFDPERFVDMTAEDAEARDPRKFVFGFGRRVCPGRVIADSSVFLAATNLVAAFNIRPAKGFDAKQVVSELAFTSGIVRHPKPFPCSFEPRSPAKADLVLDTVDGNET</sequence>
<dbReference type="GO" id="GO:0016020">
    <property type="term" value="C:membrane"/>
    <property type="evidence" value="ECO:0007669"/>
    <property type="project" value="UniProtKB-SubCell"/>
</dbReference>
<dbReference type="PANTHER" id="PTHR46300:SF2">
    <property type="entry name" value="CYTOCHROME P450 MONOOXYGENASE ALNH-RELATED"/>
    <property type="match status" value="1"/>
</dbReference>
<dbReference type="Gene3D" id="1.10.630.10">
    <property type="entry name" value="Cytochrome P450"/>
    <property type="match status" value="1"/>
</dbReference>
<dbReference type="GO" id="GO:0020037">
    <property type="term" value="F:heme binding"/>
    <property type="evidence" value="ECO:0007669"/>
    <property type="project" value="InterPro"/>
</dbReference>
<evidence type="ECO:0000256" key="5">
    <source>
        <dbReference type="ARBA" id="ARBA00022617"/>
    </source>
</evidence>
<dbReference type="InterPro" id="IPR036396">
    <property type="entry name" value="Cyt_P450_sf"/>
</dbReference>
<feature type="transmembrane region" description="Helical" evidence="15">
    <location>
        <begin position="12"/>
        <end position="32"/>
    </location>
</feature>
<evidence type="ECO:0000256" key="2">
    <source>
        <dbReference type="ARBA" id="ARBA00004370"/>
    </source>
</evidence>
<dbReference type="PANTHER" id="PTHR46300">
    <property type="entry name" value="P450, PUTATIVE (EUROFUNG)-RELATED-RELATED"/>
    <property type="match status" value="1"/>
</dbReference>
<dbReference type="GO" id="GO:0004497">
    <property type="term" value="F:monooxygenase activity"/>
    <property type="evidence" value="ECO:0007669"/>
    <property type="project" value="UniProtKB-KW"/>
</dbReference>
<dbReference type="PRINTS" id="PR00385">
    <property type="entry name" value="P450"/>
</dbReference>
<evidence type="ECO:0000256" key="3">
    <source>
        <dbReference type="ARBA" id="ARBA00005179"/>
    </source>
</evidence>
<evidence type="ECO:0000313" key="16">
    <source>
        <dbReference type="EMBL" id="KZT66772.1"/>
    </source>
</evidence>
<keyword evidence="8 15" id="KW-1133">Transmembrane helix</keyword>
<proteinExistence type="inferred from homology"/>
<evidence type="ECO:0000256" key="13">
    <source>
        <dbReference type="PIRSR" id="PIRSR602401-1"/>
    </source>
</evidence>
<dbReference type="CDD" id="cd11065">
    <property type="entry name" value="CYP64-like"/>
    <property type="match status" value="1"/>
</dbReference>
<keyword evidence="6 15" id="KW-0812">Transmembrane</keyword>
<dbReference type="OrthoDB" id="3255500at2759"/>
<comment type="similarity">
    <text evidence="4 14">Belongs to the cytochrome P450 family.</text>
</comment>
<keyword evidence="11 14" id="KW-0503">Monooxygenase</keyword>
<keyword evidence="9 14" id="KW-0560">Oxidoreductase</keyword>
<organism evidence="16 17">
    <name type="scientific">Daedalea quercina L-15889</name>
    <dbReference type="NCBI Taxonomy" id="1314783"/>
    <lineage>
        <taxon>Eukaryota</taxon>
        <taxon>Fungi</taxon>
        <taxon>Dikarya</taxon>
        <taxon>Basidiomycota</taxon>
        <taxon>Agaricomycotina</taxon>
        <taxon>Agaricomycetes</taxon>
        <taxon>Polyporales</taxon>
        <taxon>Fomitopsis</taxon>
    </lineage>
</organism>
<dbReference type="GO" id="GO:0016705">
    <property type="term" value="F:oxidoreductase activity, acting on paired donors, with incorporation or reduction of molecular oxygen"/>
    <property type="evidence" value="ECO:0007669"/>
    <property type="project" value="InterPro"/>
</dbReference>
<evidence type="ECO:0000256" key="9">
    <source>
        <dbReference type="ARBA" id="ARBA00023002"/>
    </source>
</evidence>
<dbReference type="PROSITE" id="PS00086">
    <property type="entry name" value="CYTOCHROME_P450"/>
    <property type="match status" value="1"/>
</dbReference>
<evidence type="ECO:0000256" key="8">
    <source>
        <dbReference type="ARBA" id="ARBA00022989"/>
    </source>
</evidence>
<evidence type="ECO:0000256" key="4">
    <source>
        <dbReference type="ARBA" id="ARBA00010617"/>
    </source>
</evidence>
<evidence type="ECO:0000256" key="10">
    <source>
        <dbReference type="ARBA" id="ARBA00023004"/>
    </source>
</evidence>
<dbReference type="PRINTS" id="PR00463">
    <property type="entry name" value="EP450I"/>
</dbReference>
<name>A0A165NBM6_9APHY</name>
<dbReference type="STRING" id="1314783.A0A165NBM6"/>
<evidence type="ECO:0000313" key="17">
    <source>
        <dbReference type="Proteomes" id="UP000076727"/>
    </source>
</evidence>
<dbReference type="InterPro" id="IPR017972">
    <property type="entry name" value="Cyt_P450_CS"/>
</dbReference>
<keyword evidence="5 13" id="KW-0349">Heme</keyword>
<dbReference type="Proteomes" id="UP000076727">
    <property type="component" value="Unassembled WGS sequence"/>
</dbReference>
<keyword evidence="10 13" id="KW-0408">Iron</keyword>
<keyword evidence="7 13" id="KW-0479">Metal-binding</keyword>
<dbReference type="GO" id="GO:0005506">
    <property type="term" value="F:iron ion binding"/>
    <property type="evidence" value="ECO:0007669"/>
    <property type="project" value="InterPro"/>
</dbReference>
<keyword evidence="12 15" id="KW-0472">Membrane</keyword>
<evidence type="ECO:0000256" key="12">
    <source>
        <dbReference type="ARBA" id="ARBA00023136"/>
    </source>
</evidence>
<evidence type="ECO:0000256" key="7">
    <source>
        <dbReference type="ARBA" id="ARBA00022723"/>
    </source>
</evidence>
<dbReference type="InterPro" id="IPR050364">
    <property type="entry name" value="Cytochrome_P450_fung"/>
</dbReference>
<keyword evidence="17" id="KW-1185">Reference proteome</keyword>
<comment type="cofactor">
    <cofactor evidence="1 13">
        <name>heme</name>
        <dbReference type="ChEBI" id="CHEBI:30413"/>
    </cofactor>
</comment>
<protein>
    <submittedName>
        <fullName evidence="16">Cytochrome P450</fullName>
    </submittedName>
</protein>
<dbReference type="InterPro" id="IPR001128">
    <property type="entry name" value="Cyt_P450"/>
</dbReference>
<evidence type="ECO:0000256" key="15">
    <source>
        <dbReference type="SAM" id="Phobius"/>
    </source>
</evidence>
<comment type="subcellular location">
    <subcellularLocation>
        <location evidence="2">Membrane</location>
    </subcellularLocation>
</comment>
<evidence type="ECO:0000256" key="1">
    <source>
        <dbReference type="ARBA" id="ARBA00001971"/>
    </source>
</evidence>
<evidence type="ECO:0000256" key="6">
    <source>
        <dbReference type="ARBA" id="ARBA00022692"/>
    </source>
</evidence>